<keyword evidence="1" id="KW-0051">Antiviral defense</keyword>
<dbReference type="EMBL" id="CZDF01000158">
    <property type="protein sequence ID" value="CUR33707.1"/>
    <property type="molecule type" value="Genomic_DNA"/>
</dbReference>
<dbReference type="GO" id="GO:0051607">
    <property type="term" value="P:defense response to virus"/>
    <property type="evidence" value="ECO:0007669"/>
    <property type="project" value="UniProtKB-KW"/>
</dbReference>
<gene>
    <name evidence="3" type="ORF">PL9214520246</name>
</gene>
<dbReference type="RefSeq" id="WP_072720312.1">
    <property type="nucleotide sequence ID" value="NZ_LN889803.1"/>
</dbReference>
<dbReference type="STRING" id="671072.PL9214520246"/>
<protein>
    <recommendedName>
        <fullName evidence="2">CRISPR type III-associated protein domain-containing protein</fullName>
    </recommendedName>
</protein>
<dbReference type="CDD" id="cd09726">
    <property type="entry name" value="RAMP_I_III"/>
    <property type="match status" value="1"/>
</dbReference>
<evidence type="ECO:0000313" key="4">
    <source>
        <dbReference type="Proteomes" id="UP000184315"/>
    </source>
</evidence>
<dbReference type="Proteomes" id="UP000184315">
    <property type="component" value="Unassembled WGS sequence"/>
</dbReference>
<evidence type="ECO:0000313" key="3">
    <source>
        <dbReference type="EMBL" id="CUR33707.1"/>
    </source>
</evidence>
<feature type="domain" description="CRISPR type III-associated protein" evidence="2">
    <location>
        <begin position="59"/>
        <end position="224"/>
    </location>
</feature>
<name>A0A1J1LMJ1_9CYAN</name>
<accession>A0A1J1LMJ1</accession>
<reference evidence="4" key="1">
    <citation type="submission" date="2015-10" db="EMBL/GenBank/DDBJ databases">
        <authorList>
            <person name="Regsiter A."/>
            <person name="william w."/>
        </authorList>
    </citation>
    <scope>NUCLEOTIDE SEQUENCE [LARGE SCALE GENOMIC DNA]</scope>
</reference>
<evidence type="ECO:0000259" key="2">
    <source>
        <dbReference type="Pfam" id="PF03787"/>
    </source>
</evidence>
<proteinExistence type="predicted"/>
<dbReference type="AlphaFoldDB" id="A0A1J1LMJ1"/>
<dbReference type="InterPro" id="IPR005537">
    <property type="entry name" value="RAMP_III_fam"/>
</dbReference>
<dbReference type="OrthoDB" id="516417at2"/>
<sequence length="503" mass="56857">MPSSLPTELPKWYEYEIKKGKETGWTPETNQVDLLEVRDAWNGKIYPEAGKNFTVKLDKLQILSPIQVGGGSFPEGGILPAQIGGVPYIPGSSVRGSLLKYIRTIWSEIPHEEQQFWLTLLEPNLNGWQPLKIRFESILLKDLKAFPLYAQQQWQIFDQKSNNLSLQWQVSPKPPHPDPDRFRLQVLLKNPPKPAEKTWLEIRLKEMLERRGIGRGTASGFGRLATSVPTGKWELHLTGMKPCVRSHNPSKNQTGQYRWSPQVLRATLRGYFIRFALDFLPRKQAELLTEKLFGGLGTLAKLRLTSYLYRVQGNSGGNGYANIPAKTAHETWIINVDCNSEYHQLVGDLLNLASRLGGVGPGWRRPPHRLERFGGFRGSEFTVTQLASDSGFTSDPASYLKQLSHSIDQQVRQLAKVWGFQPTKTPQPGRIYSIWRGEADAWEELVHGVCSTKAANRPVWCGSSNNRPSGYGVREHSGFCLVTVFDPNVERSLPNLEFRKIYG</sequence>
<dbReference type="Pfam" id="PF03787">
    <property type="entry name" value="RAMPs"/>
    <property type="match status" value="1"/>
</dbReference>
<evidence type="ECO:0000256" key="1">
    <source>
        <dbReference type="ARBA" id="ARBA00023118"/>
    </source>
</evidence>
<organism evidence="3 4">
    <name type="scientific">Planktothrix tepida PCC 9214</name>
    <dbReference type="NCBI Taxonomy" id="671072"/>
    <lineage>
        <taxon>Bacteria</taxon>
        <taxon>Bacillati</taxon>
        <taxon>Cyanobacteriota</taxon>
        <taxon>Cyanophyceae</taxon>
        <taxon>Oscillatoriophycideae</taxon>
        <taxon>Oscillatoriales</taxon>
        <taxon>Microcoleaceae</taxon>
        <taxon>Planktothrix</taxon>
    </lineage>
</organism>
<keyword evidence="4" id="KW-1185">Reference proteome</keyword>